<keyword evidence="5" id="KW-1185">Reference proteome</keyword>
<dbReference type="RefSeq" id="WP_016361826.1">
    <property type="nucleotide sequence ID" value="NZ_KE161008.1"/>
</dbReference>
<dbReference type="SUPFAM" id="SSF53448">
    <property type="entry name" value="Nucleotide-diphospho-sugar transferases"/>
    <property type="match status" value="1"/>
</dbReference>
<keyword evidence="2" id="KW-0808">Transferase</keyword>
<proteinExistence type="predicted"/>
<dbReference type="AlphaFoldDB" id="S2LG49"/>
<organism evidence="4 5">
    <name type="scientific">Fusobacterium ulcerans 12-1B</name>
    <dbReference type="NCBI Taxonomy" id="457404"/>
    <lineage>
        <taxon>Bacteria</taxon>
        <taxon>Fusobacteriati</taxon>
        <taxon>Fusobacteriota</taxon>
        <taxon>Fusobacteriia</taxon>
        <taxon>Fusobacteriales</taxon>
        <taxon>Fusobacteriaceae</taxon>
        <taxon>Fusobacterium</taxon>
    </lineage>
</organism>
<dbReference type="Proteomes" id="UP000003233">
    <property type="component" value="Unassembled WGS sequence"/>
</dbReference>
<evidence type="ECO:0000313" key="5">
    <source>
        <dbReference type="Proteomes" id="UP000003233"/>
    </source>
</evidence>
<reference evidence="4 5" key="1">
    <citation type="submission" date="2012-07" db="EMBL/GenBank/DDBJ databases">
        <title>The Genome Sequence of Fusobacterium ulcerans 12_1B.</title>
        <authorList>
            <consortium name="The Broad Institute Genome Sequencing Platform"/>
            <person name="Earl A."/>
            <person name="Ward D."/>
            <person name="Feldgarden M."/>
            <person name="Gevers D."/>
            <person name="Strauss J."/>
            <person name="Ambrose C.E."/>
            <person name="Allen-Vercoe E."/>
            <person name="Walker B."/>
            <person name="Young S.K."/>
            <person name="Zeng Q."/>
            <person name="Gargeya S."/>
            <person name="Fitzgerald M."/>
            <person name="Haas B."/>
            <person name="Abouelleil A."/>
            <person name="Alvarado L."/>
            <person name="Arachchi H.M."/>
            <person name="Berlin A.M."/>
            <person name="Chapman S.B."/>
            <person name="Goldberg J."/>
            <person name="Griggs A."/>
            <person name="Gujja S."/>
            <person name="Hansen M."/>
            <person name="Howarth C."/>
            <person name="Imamovic A."/>
            <person name="Larimer J."/>
            <person name="McCowen C."/>
            <person name="Montmayeur A."/>
            <person name="Murphy C."/>
            <person name="Neiman D."/>
            <person name="Pearson M."/>
            <person name="Priest M."/>
            <person name="Roberts A."/>
            <person name="Saif S."/>
            <person name="Shea T."/>
            <person name="Sisk P."/>
            <person name="Sykes S."/>
            <person name="Wortman J."/>
            <person name="Nusbaum C."/>
            <person name="Birren B."/>
        </authorList>
    </citation>
    <scope>NUCLEOTIDE SEQUENCE [LARGE SCALE GENOMIC DNA]</scope>
    <source>
        <strain evidence="4 5">12_1B</strain>
    </source>
</reference>
<dbReference type="HOGENOM" id="CLU_025996_25_0_0"/>
<dbReference type="PANTHER" id="PTHR22916:SF51">
    <property type="entry name" value="GLYCOSYLTRANSFERASE EPSH-RELATED"/>
    <property type="match status" value="1"/>
</dbReference>
<dbReference type="CDD" id="cd00761">
    <property type="entry name" value="Glyco_tranf_GTA_type"/>
    <property type="match status" value="1"/>
</dbReference>
<evidence type="ECO:0000256" key="1">
    <source>
        <dbReference type="ARBA" id="ARBA00022676"/>
    </source>
</evidence>
<dbReference type="GO" id="GO:0016757">
    <property type="term" value="F:glycosyltransferase activity"/>
    <property type="evidence" value="ECO:0007669"/>
    <property type="project" value="UniProtKB-KW"/>
</dbReference>
<gene>
    <name evidence="4" type="ORF">HMPREF0402_04199</name>
</gene>
<sequence>MNNIEVSVIIPVYNVEMYIYRCIKQIINQSYKNIEIIIINDGTKDNSIDEIKEFLLDSRVILINKKNEGLSAARNEGIKIAKGEYILHVDSDDFIDKFMIEKMINKAKKYKLDVVICDVNFYYEKNSKENMVLKDGEIKENEIIYNKKYLKKFFLGEGLPSVWNKMWRRDLYIENEIWHPTNISYGEDGATMPKLILKSKRIGKINESLYYYCQRKNSMMNTNINIMSYLKVYIKIITFLKKNKKLEIYKKYIGIYKYTYVYIHLLRHTYWSSFVQENIQFKILYKLFYKDLKKIELNLIKDKYMILLYFYKKNIYLGESLKFLYLFFKKIKRRNYWRKNY</sequence>
<dbReference type="InterPro" id="IPR029044">
    <property type="entry name" value="Nucleotide-diphossugar_trans"/>
</dbReference>
<keyword evidence="1" id="KW-0328">Glycosyltransferase</keyword>
<dbReference type="PATRIC" id="fig|457404.5.peg.1959"/>
<dbReference type="InterPro" id="IPR001173">
    <property type="entry name" value="Glyco_trans_2-like"/>
</dbReference>
<dbReference type="EMBL" id="AGWJ02000021">
    <property type="protein sequence ID" value="EPC09056.1"/>
    <property type="molecule type" value="Genomic_DNA"/>
</dbReference>
<evidence type="ECO:0000256" key="2">
    <source>
        <dbReference type="ARBA" id="ARBA00022679"/>
    </source>
</evidence>
<evidence type="ECO:0000259" key="3">
    <source>
        <dbReference type="Pfam" id="PF00535"/>
    </source>
</evidence>
<evidence type="ECO:0000313" key="4">
    <source>
        <dbReference type="EMBL" id="EPC09056.1"/>
    </source>
</evidence>
<name>S2LG49_9FUSO</name>
<feature type="domain" description="Glycosyltransferase 2-like" evidence="3">
    <location>
        <begin position="7"/>
        <end position="172"/>
    </location>
</feature>
<dbReference type="PANTHER" id="PTHR22916">
    <property type="entry name" value="GLYCOSYLTRANSFERASE"/>
    <property type="match status" value="1"/>
</dbReference>
<comment type="caution">
    <text evidence="4">The sequence shown here is derived from an EMBL/GenBank/DDBJ whole genome shotgun (WGS) entry which is preliminary data.</text>
</comment>
<dbReference type="Pfam" id="PF00535">
    <property type="entry name" value="Glycos_transf_2"/>
    <property type="match status" value="1"/>
</dbReference>
<protein>
    <recommendedName>
        <fullName evidence="3">Glycosyltransferase 2-like domain-containing protein</fullName>
    </recommendedName>
</protein>
<dbReference type="Gene3D" id="3.90.550.10">
    <property type="entry name" value="Spore Coat Polysaccharide Biosynthesis Protein SpsA, Chain A"/>
    <property type="match status" value="1"/>
</dbReference>
<accession>S2LG49</accession>